<dbReference type="EMBL" id="JAYFUL010000007">
    <property type="protein sequence ID" value="MEA5257441.1"/>
    <property type="molecule type" value="Genomic_DNA"/>
</dbReference>
<gene>
    <name evidence="2" type="ORF">VB264_06580</name>
</gene>
<evidence type="ECO:0000259" key="1">
    <source>
        <dbReference type="Pfam" id="PF13847"/>
    </source>
</evidence>
<accession>A0ABU5QK47</accession>
<dbReference type="Gene3D" id="3.40.50.150">
    <property type="entry name" value="Vaccinia Virus protein VP39"/>
    <property type="match status" value="1"/>
</dbReference>
<protein>
    <submittedName>
        <fullName evidence="2">Class I SAM-dependent methyltransferase</fullName>
        <ecNumber evidence="2">2.1.1.-</ecNumber>
    </submittedName>
</protein>
<dbReference type="GO" id="GO:0032259">
    <property type="term" value="P:methylation"/>
    <property type="evidence" value="ECO:0007669"/>
    <property type="project" value="UniProtKB-KW"/>
</dbReference>
<comment type="caution">
    <text evidence="2">The sequence shown here is derived from an EMBL/GenBank/DDBJ whole genome shotgun (WGS) entry which is preliminary data.</text>
</comment>
<dbReference type="SUPFAM" id="SSF53335">
    <property type="entry name" value="S-adenosyl-L-methionine-dependent methyltransferases"/>
    <property type="match status" value="1"/>
</dbReference>
<dbReference type="EC" id="2.1.1.-" evidence="2"/>
<dbReference type="RefSeq" id="WP_323247813.1">
    <property type="nucleotide sequence ID" value="NZ_JAYFUL010000007.1"/>
</dbReference>
<organism evidence="2 3">
    <name type="scientific">Arcicella aquatica</name>
    <dbReference type="NCBI Taxonomy" id="217141"/>
    <lineage>
        <taxon>Bacteria</taxon>
        <taxon>Pseudomonadati</taxon>
        <taxon>Bacteroidota</taxon>
        <taxon>Cytophagia</taxon>
        <taxon>Cytophagales</taxon>
        <taxon>Flectobacillaceae</taxon>
        <taxon>Arcicella</taxon>
    </lineage>
</organism>
<keyword evidence="2" id="KW-0808">Transferase</keyword>
<dbReference type="Pfam" id="PF13847">
    <property type="entry name" value="Methyltransf_31"/>
    <property type="match status" value="1"/>
</dbReference>
<dbReference type="InterPro" id="IPR029063">
    <property type="entry name" value="SAM-dependent_MTases_sf"/>
</dbReference>
<dbReference type="Proteomes" id="UP001304671">
    <property type="component" value="Unassembled WGS sequence"/>
</dbReference>
<dbReference type="InterPro" id="IPR025714">
    <property type="entry name" value="Methyltranfer_dom"/>
</dbReference>
<sequence>MLNSSVEEYKMMYDAEEKLWWYRILHEKVLAEIVKKYPDNDNISILDIGCGTGGLMSFLIKKGYQNIQGIDYSEAAIFFCKERKLNVQKLNIEDLNELGVFNKFDVIVCNDVFYCLERDLINKTFETIYSLLNTDGIFISNNNAFDVFWGTHDIAVGGKHRFIINDFEVLIPRHLLKIDYSSYWTWLLSPLVLTIRLSQRFGIKLGLIKTDNVVSDVEVPSNFVNNCCYQLVKFEEKLFYKGFFGSSLFMKISKRV</sequence>
<keyword evidence="2" id="KW-0489">Methyltransferase</keyword>
<evidence type="ECO:0000313" key="2">
    <source>
        <dbReference type="EMBL" id="MEA5257441.1"/>
    </source>
</evidence>
<dbReference type="CDD" id="cd02440">
    <property type="entry name" value="AdoMet_MTases"/>
    <property type="match status" value="1"/>
</dbReference>
<evidence type="ECO:0000313" key="3">
    <source>
        <dbReference type="Proteomes" id="UP001304671"/>
    </source>
</evidence>
<proteinExistence type="predicted"/>
<keyword evidence="3" id="KW-1185">Reference proteome</keyword>
<name>A0ABU5QK47_9BACT</name>
<feature type="domain" description="Methyltransferase" evidence="1">
    <location>
        <begin position="40"/>
        <end position="142"/>
    </location>
</feature>
<reference evidence="2 3" key="1">
    <citation type="submission" date="2023-12" db="EMBL/GenBank/DDBJ databases">
        <title>Novel species of the genus Arcicella isolated from rivers.</title>
        <authorList>
            <person name="Lu H."/>
        </authorList>
    </citation>
    <scope>NUCLEOTIDE SEQUENCE [LARGE SCALE GENOMIC DNA]</scope>
    <source>
        <strain evidence="2 3">LMG 21963</strain>
    </source>
</reference>
<dbReference type="PANTHER" id="PTHR43861">
    <property type="entry name" value="TRANS-ACONITATE 2-METHYLTRANSFERASE-RELATED"/>
    <property type="match status" value="1"/>
</dbReference>
<dbReference type="GO" id="GO:0008168">
    <property type="term" value="F:methyltransferase activity"/>
    <property type="evidence" value="ECO:0007669"/>
    <property type="project" value="UniProtKB-KW"/>
</dbReference>